<feature type="signal peptide" evidence="1">
    <location>
        <begin position="1"/>
        <end position="28"/>
    </location>
</feature>
<sequence length="365" mass="39518">MGISRARFLAAAGAAAVAPIVAAAPAHAGGRQRPIRRGVCYAVGDGDVPGTGWMAARMRSDLRSISRDLHANAVSVYGTGPERLAATAAEAAGHGLSVWLQPRQGDVPPADIIDHLAETGRHAERLRRGGARVVLSVGCEFVLFVPGIVPGADVLERVRNLQSGNFDPVVMQRRLAAFTARAARMGRSVFRGPLTYGASYDETVDWSLFDIISANYYGDRPRRDLAPHLRLGKPLAVTEFGCCTYEGAAANGGMGWDVVDYTREPPQIAGNLVRSEQDQARYLTDRLSDFASMDLPAAFVYDFVSPGAPHRRNPRYDLDLASYSIVRTIWADDTDPANGWRWEPKVAFDALARQFARLPVASAAE</sequence>
<dbReference type="SUPFAM" id="SSF51445">
    <property type="entry name" value="(Trans)glycosidases"/>
    <property type="match status" value="1"/>
</dbReference>
<name>A0A8J4DTT8_9ACTN</name>
<feature type="chain" id="PRO_5038992554" description="Abortive phage infection protein" evidence="1">
    <location>
        <begin position="29"/>
        <end position="365"/>
    </location>
</feature>
<evidence type="ECO:0000313" key="3">
    <source>
        <dbReference type="Proteomes" id="UP000619260"/>
    </source>
</evidence>
<dbReference type="RefSeq" id="WP_203903999.1">
    <property type="nucleotide sequence ID" value="NZ_BOPF01000037.1"/>
</dbReference>
<evidence type="ECO:0000313" key="2">
    <source>
        <dbReference type="EMBL" id="GIJ50575.1"/>
    </source>
</evidence>
<organism evidence="2 3">
    <name type="scientific">Virgisporangium aliadipatigenens</name>
    <dbReference type="NCBI Taxonomy" id="741659"/>
    <lineage>
        <taxon>Bacteria</taxon>
        <taxon>Bacillati</taxon>
        <taxon>Actinomycetota</taxon>
        <taxon>Actinomycetes</taxon>
        <taxon>Micromonosporales</taxon>
        <taxon>Micromonosporaceae</taxon>
        <taxon>Virgisporangium</taxon>
    </lineage>
</organism>
<gene>
    <name evidence="2" type="ORF">Val02_74610</name>
</gene>
<evidence type="ECO:0000256" key="1">
    <source>
        <dbReference type="SAM" id="SignalP"/>
    </source>
</evidence>
<dbReference type="EMBL" id="BOPF01000037">
    <property type="protein sequence ID" value="GIJ50575.1"/>
    <property type="molecule type" value="Genomic_DNA"/>
</dbReference>
<dbReference type="AlphaFoldDB" id="A0A8J4DTT8"/>
<dbReference type="PROSITE" id="PS51318">
    <property type="entry name" value="TAT"/>
    <property type="match status" value="1"/>
</dbReference>
<evidence type="ECO:0008006" key="4">
    <source>
        <dbReference type="Google" id="ProtNLM"/>
    </source>
</evidence>
<dbReference type="Gene3D" id="3.20.20.80">
    <property type="entry name" value="Glycosidases"/>
    <property type="match status" value="1"/>
</dbReference>
<dbReference type="InterPro" id="IPR006311">
    <property type="entry name" value="TAT_signal"/>
</dbReference>
<protein>
    <recommendedName>
        <fullName evidence="4">Abortive phage infection protein</fullName>
    </recommendedName>
</protein>
<reference evidence="2" key="1">
    <citation type="submission" date="2021-01" db="EMBL/GenBank/DDBJ databases">
        <title>Whole genome shotgun sequence of Virgisporangium aliadipatigenens NBRC 105644.</title>
        <authorList>
            <person name="Komaki H."/>
            <person name="Tamura T."/>
        </authorList>
    </citation>
    <scope>NUCLEOTIDE SEQUENCE</scope>
    <source>
        <strain evidence="2">NBRC 105644</strain>
    </source>
</reference>
<accession>A0A8J4DTT8</accession>
<comment type="caution">
    <text evidence="2">The sequence shown here is derived from an EMBL/GenBank/DDBJ whole genome shotgun (WGS) entry which is preliminary data.</text>
</comment>
<dbReference type="InterPro" id="IPR017853">
    <property type="entry name" value="GH"/>
</dbReference>
<proteinExistence type="predicted"/>
<dbReference type="Proteomes" id="UP000619260">
    <property type="component" value="Unassembled WGS sequence"/>
</dbReference>
<keyword evidence="1" id="KW-0732">Signal</keyword>
<keyword evidence="3" id="KW-1185">Reference proteome</keyword>